<feature type="compositionally biased region" description="Basic and acidic residues" evidence="2">
    <location>
        <begin position="1"/>
        <end position="10"/>
    </location>
</feature>
<feature type="compositionally biased region" description="Polar residues" evidence="2">
    <location>
        <begin position="1123"/>
        <end position="1134"/>
    </location>
</feature>
<sequence length="1269" mass="136916">MLSSDSKDCEALEAAGTDAANQSSELDLRHPSLRTGELNRGAPNAWLQAANASATQSVSGVYNLGLSKRQVDPHLQRHGRAEHTLHGSRNHAHPKALQQRPQSATPLTPALSTSTVKTVKCICTPLRLDSQVLASPWPGHGWPPGQTPTAHNSGCRIISPSLPSSRPSLPFQQYGNDGNSPAQLSFSNLGHENSFLTASSSFVSPSNNGVMHSAILDAPLQVSLAPPPHRDDRPLFSFGNSIMQSFPFTPTLPSSASRGHSIYRDAMMELARKNEVETPLATALFDGARVAASAAIAGSAAYNYKAKPVRGSGTPSSFGNAVASGASPNAHLYNGAVSASSENASVGNREMLADVWAVDWRRFERPSPASSSLMGHLTERFHHRAAVSPGADASIFGSERVAFNLSEDEYEKTPQCCDRTPEVLSSTGRDTQNEVVKVIAAETEGPPSPSFAEQTMPALLDQTVRPREANVKPVTFVEPEFSPAHSDSSSTIAATTSVTAPSLGKSSEITASLVNLSQLSKNRPSTPASASAVATAGRGTNDLHLFMPSPTDQYPHVFGTLRDSAARKSPSEQSTSILSLVPAPGVWQAAPTMMSAWHSLNPTPPAALGTAHSLRDLLEVLRLLQSDMENVCHEVPVSEHVVRRWVRSTLGLLLQLTAELLHSVDLAGEEALEGTGEPTITYTELKAEMTAAAASNGASLHATIEAVEREQENMEPLLLTTMLARGAIASLLQLLSKNCVTARQQSATGTATRASIVSYTPPKQCSTSCSGGGGGYNAPPQNVALLTPEKIEELMDKKTLHEELNSNWPKFTSAYNRHVLRYFCLRALYASCIGKDGGAVVAATEKKRCRTTTHADAAAFSPTPLNTLVSGWVEEQVLHWTAQHTLITPQQRHATTTTTCTHHDLDEPALRESLCWELPSFERVAEVFSSFRDGEGWRWWYSVLDHAMSCNFHVRENKRFFDYAERKLMSSSSAPTRAVQSALAHHEVTLGEIQEALEEAEVKLSAMEESGKAQRVNILQRILRRIFVLSLVASVQRTHDKDMPVTGAQLASYVHLQRKSLAEVEAQLSAHHAECSAHIKHIRTFLSLFPGEASAVRPLSESPQWTPGRSSAASGKRAHRSQPHLSVLSNSTPDMRSDHPCLQWYSPTIVSLAVLLARPRTENDAIDCSDGDPLTATATDMCMDSSAEDRTRTVVSLARDLTARSATTVQGLCTLLQSDTNGAGAHKMYQNPPARMSAPSTRALRRLQASLSEANQCIRLCMTSLRSLD</sequence>
<comment type="caution">
    <text evidence="3">The sequence shown here is derived from an EMBL/GenBank/DDBJ whole genome shotgun (WGS) entry which is preliminary data.</text>
</comment>
<name>A0A836H5A9_9TRYP</name>
<dbReference type="OrthoDB" id="273708at2759"/>
<dbReference type="KEGG" id="phet:94287872"/>
<dbReference type="Proteomes" id="UP000674318">
    <property type="component" value="Unassembled WGS sequence"/>
</dbReference>
<feature type="region of interest" description="Disordered" evidence="2">
    <location>
        <begin position="1"/>
        <end position="27"/>
    </location>
</feature>
<feature type="compositionally biased region" description="Polar residues" evidence="2">
    <location>
        <begin position="1101"/>
        <end position="1113"/>
    </location>
</feature>
<evidence type="ECO:0000256" key="2">
    <source>
        <dbReference type="SAM" id="MobiDB-lite"/>
    </source>
</evidence>
<protein>
    <submittedName>
        <fullName evidence="3">Uncharacterized protein</fullName>
    </submittedName>
</protein>
<keyword evidence="1" id="KW-0175">Coiled coil</keyword>
<dbReference type="AlphaFoldDB" id="A0A836H5A9"/>
<gene>
    <name evidence="3" type="ORF">JKF63_01749</name>
</gene>
<reference evidence="3 4" key="1">
    <citation type="submission" date="2021-02" db="EMBL/GenBank/DDBJ databases">
        <title>Porcisia hertigi Genome sequencing and assembly.</title>
        <authorList>
            <person name="Almutairi H."/>
            <person name="Gatherer D."/>
        </authorList>
    </citation>
    <scope>NUCLEOTIDE SEQUENCE [LARGE SCALE GENOMIC DNA]</scope>
    <source>
        <strain evidence="3 4">C119</strain>
    </source>
</reference>
<proteinExistence type="predicted"/>
<evidence type="ECO:0000256" key="1">
    <source>
        <dbReference type="SAM" id="Coils"/>
    </source>
</evidence>
<accession>A0A836H5A9</accession>
<evidence type="ECO:0000313" key="3">
    <source>
        <dbReference type="EMBL" id="KAG5493917.1"/>
    </source>
</evidence>
<dbReference type="RefSeq" id="XP_067753952.1">
    <property type="nucleotide sequence ID" value="XM_067897795.1"/>
</dbReference>
<organism evidence="3 4">
    <name type="scientific">Porcisia hertigi</name>
    <dbReference type="NCBI Taxonomy" id="2761500"/>
    <lineage>
        <taxon>Eukaryota</taxon>
        <taxon>Discoba</taxon>
        <taxon>Euglenozoa</taxon>
        <taxon>Kinetoplastea</taxon>
        <taxon>Metakinetoplastina</taxon>
        <taxon>Trypanosomatida</taxon>
        <taxon>Trypanosomatidae</taxon>
        <taxon>Leishmaniinae</taxon>
        <taxon>Porcisia</taxon>
    </lineage>
</organism>
<feature type="region of interest" description="Disordered" evidence="2">
    <location>
        <begin position="81"/>
        <end position="111"/>
    </location>
</feature>
<dbReference type="EMBL" id="JAFJZO010000034">
    <property type="protein sequence ID" value="KAG5493917.1"/>
    <property type="molecule type" value="Genomic_DNA"/>
</dbReference>
<keyword evidence="4" id="KW-1185">Reference proteome</keyword>
<feature type="region of interest" description="Disordered" evidence="2">
    <location>
        <begin position="1098"/>
        <end position="1134"/>
    </location>
</feature>
<evidence type="ECO:0000313" key="4">
    <source>
        <dbReference type="Proteomes" id="UP000674318"/>
    </source>
</evidence>
<dbReference type="GeneID" id="94287872"/>
<feature type="coiled-coil region" evidence="1">
    <location>
        <begin position="983"/>
        <end position="1010"/>
    </location>
</feature>
<feature type="compositionally biased region" description="Polar residues" evidence="2">
    <location>
        <begin position="99"/>
        <end position="111"/>
    </location>
</feature>